<dbReference type="Proteomes" id="UP001148614">
    <property type="component" value="Unassembled WGS sequence"/>
</dbReference>
<dbReference type="Gene3D" id="3.40.50.1460">
    <property type="match status" value="1"/>
</dbReference>
<dbReference type="PANTHER" id="PTHR48104:SF30">
    <property type="entry name" value="METACASPASE-1"/>
    <property type="match status" value="1"/>
</dbReference>
<sequence>MTSNNPRPTHWAIIVGINYYPSDRCLQGSVRDAQMVRHHLKDRDLPVDINILTATTPVSGRTPPEQPERWPTYANVVSGLRRILDIAQPGDLVYLHYSGHGARLPSDAQSGSNTSGELALVLFEDDDIGSRYLRGPHLATALRKMVDKGLTVTLVLDCCFSGSVARHSDWHGFDVRCIDYNPRITIAEPQIYEKSIFGSNSTSRDAHAERDWLVDPKGYTILSACGPYERAYEVNIEGQGRRGALTHFLFSTLRSLGASGLDVTHQSLHEHLRTRFHTSWPQQTPMRYGNMNLSFFGQLVSKPEGAFFSVYKKEDGRIYLRAGEVHGIYQGDEFALLPFGEFRQTTEQREKPARILRVHIARPFESDLVEISPRSETTAEITTGWIARPMTCSSSRKIRVQLATGIDDRQRWKDACHEMRYLQLATEMESQPCMFNVAINKHGEYGILDSLDHPIIGLPMVPATSVDAITKVLSILDHLSTFKYFEGVENPLSNKCFASLFSLITHSASDARGTFAVSHGDIWGVTIENTSEKPLYMAIYNFGPLWEVTNLASSAGGDSYLVVPPKDGEFNGVKEIRLRMEVPDELLQTGNRVQCEDIVKVFVTSKPISFPTFVLPKMSRDFEHAGRQNRGLNDLFFLQELQTHLRGDNDAFEEEWATRNFIIQSTFN</sequence>
<dbReference type="GO" id="GO:0004197">
    <property type="term" value="F:cysteine-type endopeptidase activity"/>
    <property type="evidence" value="ECO:0007669"/>
    <property type="project" value="InterPro"/>
</dbReference>
<comment type="caution">
    <text evidence="3">The sequence shown here is derived from an EMBL/GenBank/DDBJ whole genome shotgun (WGS) entry which is preliminary data.</text>
</comment>
<gene>
    <name evidence="3" type="ORF">NPX13_g7108</name>
</gene>
<dbReference type="VEuPathDB" id="FungiDB:F4678DRAFT_461496"/>
<dbReference type="InterPro" id="IPR011600">
    <property type="entry name" value="Pept_C14_caspase"/>
</dbReference>
<accession>A0A9W8TLH8</accession>
<dbReference type="AlphaFoldDB" id="A0A9W8TLH8"/>
<evidence type="ECO:0000313" key="4">
    <source>
        <dbReference type="Proteomes" id="UP001148614"/>
    </source>
</evidence>
<comment type="similarity">
    <text evidence="1">Belongs to the peptidase C14B family.</text>
</comment>
<keyword evidence="4" id="KW-1185">Reference proteome</keyword>
<dbReference type="PANTHER" id="PTHR48104">
    <property type="entry name" value="METACASPASE-4"/>
    <property type="match status" value="1"/>
</dbReference>
<dbReference type="InterPro" id="IPR050452">
    <property type="entry name" value="Metacaspase"/>
</dbReference>
<proteinExistence type="inferred from homology"/>
<dbReference type="GO" id="GO:0005737">
    <property type="term" value="C:cytoplasm"/>
    <property type="evidence" value="ECO:0007669"/>
    <property type="project" value="TreeGrafter"/>
</dbReference>
<dbReference type="GO" id="GO:0006508">
    <property type="term" value="P:proteolysis"/>
    <property type="evidence" value="ECO:0007669"/>
    <property type="project" value="InterPro"/>
</dbReference>
<evidence type="ECO:0000259" key="2">
    <source>
        <dbReference type="Pfam" id="PF00656"/>
    </source>
</evidence>
<name>A0A9W8TLH8_9PEZI</name>
<evidence type="ECO:0000256" key="1">
    <source>
        <dbReference type="ARBA" id="ARBA00009005"/>
    </source>
</evidence>
<reference evidence="3" key="1">
    <citation type="submission" date="2022-07" db="EMBL/GenBank/DDBJ databases">
        <title>Genome Sequence of Xylaria arbuscula.</title>
        <authorList>
            <person name="Buettner E."/>
        </authorList>
    </citation>
    <scope>NUCLEOTIDE SEQUENCE</scope>
    <source>
        <strain evidence="3">VT107</strain>
    </source>
</reference>
<dbReference type="Pfam" id="PF00656">
    <property type="entry name" value="Peptidase_C14"/>
    <property type="match status" value="1"/>
</dbReference>
<protein>
    <recommendedName>
        <fullName evidence="2">Peptidase C14 caspase domain-containing protein</fullName>
    </recommendedName>
</protein>
<evidence type="ECO:0000313" key="3">
    <source>
        <dbReference type="EMBL" id="KAJ3566492.1"/>
    </source>
</evidence>
<feature type="domain" description="Peptidase C14 caspase" evidence="2">
    <location>
        <begin position="10"/>
        <end position="289"/>
    </location>
</feature>
<organism evidence="3 4">
    <name type="scientific">Xylaria arbuscula</name>
    <dbReference type="NCBI Taxonomy" id="114810"/>
    <lineage>
        <taxon>Eukaryota</taxon>
        <taxon>Fungi</taxon>
        <taxon>Dikarya</taxon>
        <taxon>Ascomycota</taxon>
        <taxon>Pezizomycotina</taxon>
        <taxon>Sordariomycetes</taxon>
        <taxon>Xylariomycetidae</taxon>
        <taxon>Xylariales</taxon>
        <taxon>Xylariaceae</taxon>
        <taxon>Xylaria</taxon>
    </lineage>
</organism>
<dbReference type="EMBL" id="JANPWZ010001351">
    <property type="protein sequence ID" value="KAJ3566492.1"/>
    <property type="molecule type" value="Genomic_DNA"/>
</dbReference>